<evidence type="ECO:0000256" key="1">
    <source>
        <dbReference type="SAM" id="Phobius"/>
    </source>
</evidence>
<protein>
    <recommendedName>
        <fullName evidence="2">Zinc-ribbon domain-containing protein</fullName>
    </recommendedName>
</protein>
<feature type="transmembrane region" description="Helical" evidence="1">
    <location>
        <begin position="36"/>
        <end position="54"/>
    </location>
</feature>
<dbReference type="EMBL" id="CP029186">
    <property type="protein sequence ID" value="AWH85556.1"/>
    <property type="molecule type" value="Genomic_DNA"/>
</dbReference>
<gene>
    <name evidence="3" type="ORF">HYN59_10735</name>
</gene>
<name>A0A2S1QYR3_9FLAO</name>
<feature type="transmembrane region" description="Helical" evidence="1">
    <location>
        <begin position="74"/>
        <end position="92"/>
    </location>
</feature>
<keyword evidence="1" id="KW-0812">Transmembrane</keyword>
<keyword evidence="1" id="KW-0472">Membrane</keyword>
<dbReference type="KEGG" id="falb:HYN59_10735"/>
<evidence type="ECO:0000313" key="4">
    <source>
        <dbReference type="Proteomes" id="UP000244929"/>
    </source>
</evidence>
<feature type="transmembrane region" description="Helical" evidence="1">
    <location>
        <begin position="99"/>
        <end position="118"/>
    </location>
</feature>
<reference evidence="3 4" key="1">
    <citation type="submission" date="2018-04" db="EMBL/GenBank/DDBJ databases">
        <title>Genome sequencing of Flavobacterium sp. HYN0059.</title>
        <authorList>
            <person name="Yi H."/>
            <person name="Baek C."/>
        </authorList>
    </citation>
    <scope>NUCLEOTIDE SEQUENCE [LARGE SCALE GENOMIC DNA]</scope>
    <source>
        <strain evidence="3 4">HYN0059</strain>
    </source>
</reference>
<keyword evidence="4" id="KW-1185">Reference proteome</keyword>
<keyword evidence="1" id="KW-1133">Transmembrane helix</keyword>
<evidence type="ECO:0000313" key="3">
    <source>
        <dbReference type="EMBL" id="AWH85556.1"/>
    </source>
</evidence>
<dbReference type="AlphaFoldDB" id="A0A2S1QYR3"/>
<dbReference type="Proteomes" id="UP000244929">
    <property type="component" value="Chromosome"/>
</dbReference>
<feature type="domain" description="Zinc-ribbon" evidence="2">
    <location>
        <begin position="3"/>
        <end position="23"/>
    </location>
</feature>
<organism evidence="3 4">
    <name type="scientific">Flavobacterium album</name>
    <dbReference type="NCBI Taxonomy" id="2175091"/>
    <lineage>
        <taxon>Bacteria</taxon>
        <taxon>Pseudomonadati</taxon>
        <taxon>Bacteroidota</taxon>
        <taxon>Flavobacteriia</taxon>
        <taxon>Flavobacteriales</taxon>
        <taxon>Flavobacteriaceae</taxon>
        <taxon>Flavobacterium</taxon>
    </lineage>
</organism>
<sequence>MEKCIRCNTPLEPGANFCPVCGTDQRFGSREKEGSTLLIVLCILTVVGSVFQMFRGMLYEIVADADNNNEYIRGWIYAITAVVTTIGAIMMFQKQLKGLYVYTAGQAIYLLTCFWATSVYLDDVTDSDRILVWIISSIFIIPAIIFLILFWMNDCKRVLR</sequence>
<feature type="transmembrane region" description="Helical" evidence="1">
    <location>
        <begin position="130"/>
        <end position="152"/>
    </location>
</feature>
<dbReference type="InterPro" id="IPR026870">
    <property type="entry name" value="Zinc_ribbon_dom"/>
</dbReference>
<dbReference type="RefSeq" id="WP_108778258.1">
    <property type="nucleotide sequence ID" value="NZ_CP029186.1"/>
</dbReference>
<evidence type="ECO:0000259" key="2">
    <source>
        <dbReference type="Pfam" id="PF13240"/>
    </source>
</evidence>
<proteinExistence type="predicted"/>
<dbReference type="OrthoDB" id="1444930at2"/>
<dbReference type="Pfam" id="PF13240">
    <property type="entry name" value="Zn_Ribbon_1"/>
    <property type="match status" value="1"/>
</dbReference>
<accession>A0A2S1QYR3</accession>